<evidence type="ECO:0000256" key="7">
    <source>
        <dbReference type="ARBA" id="ARBA00022840"/>
    </source>
</evidence>
<comment type="catalytic activity">
    <reaction evidence="8">
        <text>L-glutamate + ATP = L-glutamyl 5-phosphate + ADP</text>
        <dbReference type="Rhea" id="RHEA:14877"/>
        <dbReference type="ChEBI" id="CHEBI:29985"/>
        <dbReference type="ChEBI" id="CHEBI:30616"/>
        <dbReference type="ChEBI" id="CHEBI:58274"/>
        <dbReference type="ChEBI" id="CHEBI:456216"/>
        <dbReference type="EC" id="2.7.2.11"/>
    </reaction>
</comment>
<dbReference type="GeneID" id="75065979"/>
<dbReference type="PANTHER" id="PTHR43654:SF1">
    <property type="entry name" value="ISOPENTENYL PHOSPHATE KINASE"/>
    <property type="match status" value="1"/>
</dbReference>
<reference evidence="10" key="3">
    <citation type="submission" date="2019-10" db="EMBL/GenBank/DDBJ databases">
        <title>Malate fermentation in French cider.</title>
        <authorList>
            <person name="Cousin F.J."/>
            <person name="Medina Fernandez S."/>
            <person name="Misery B."/>
            <person name="Laplace J.-M."/>
            <person name="Cretenet M."/>
        </authorList>
    </citation>
    <scope>NUCLEOTIDE SEQUENCE</scope>
    <source>
        <strain evidence="10">UCMA15129</strain>
    </source>
</reference>
<evidence type="ECO:0000313" key="14">
    <source>
        <dbReference type="Proteomes" id="UP000294726"/>
    </source>
</evidence>
<feature type="binding site" evidence="8">
    <location>
        <position position="158"/>
    </location>
    <ligand>
        <name>substrate</name>
    </ligand>
</feature>
<dbReference type="Gene3D" id="3.40.1160.10">
    <property type="entry name" value="Acetylglutamate kinase-like"/>
    <property type="match status" value="1"/>
</dbReference>
<dbReference type="UniPathway" id="UPA00098">
    <property type="reaction ID" value="UER00359"/>
</dbReference>
<evidence type="ECO:0000256" key="5">
    <source>
        <dbReference type="ARBA" id="ARBA00022741"/>
    </source>
</evidence>
<comment type="subcellular location">
    <subcellularLocation>
        <location evidence="8">Cytoplasm</location>
    </subcellularLocation>
</comment>
<protein>
    <recommendedName>
        <fullName evidence="8">Glutamate 5-kinase</fullName>
        <ecNumber evidence="8">2.7.2.11</ecNumber>
    </recommendedName>
    <alternativeName>
        <fullName evidence="8">Gamma-glutamyl kinase</fullName>
        <shortName evidence="8">GK</shortName>
    </alternativeName>
</protein>
<dbReference type="PANTHER" id="PTHR43654">
    <property type="entry name" value="GLUTAMATE 5-KINASE"/>
    <property type="match status" value="1"/>
</dbReference>
<feature type="binding site" evidence="8">
    <location>
        <begin position="178"/>
        <end position="179"/>
    </location>
    <ligand>
        <name>ATP</name>
        <dbReference type="ChEBI" id="CHEBI:30616"/>
    </ligand>
</feature>
<dbReference type="Pfam" id="PF00696">
    <property type="entry name" value="AA_kinase"/>
    <property type="match status" value="1"/>
</dbReference>
<evidence type="ECO:0000313" key="13">
    <source>
        <dbReference type="Proteomes" id="UP000181728"/>
    </source>
</evidence>
<dbReference type="EMBL" id="MLOK01000036">
    <property type="protein sequence ID" value="OIM21448.1"/>
    <property type="molecule type" value="Genomic_DNA"/>
</dbReference>
<dbReference type="FunFam" id="3.40.1160.10:FF:000006">
    <property type="entry name" value="Glutamate 5-kinase"/>
    <property type="match status" value="1"/>
</dbReference>
<dbReference type="InterPro" id="IPR011529">
    <property type="entry name" value="Glu_5kinase"/>
</dbReference>
<dbReference type="PROSITE" id="PS00902">
    <property type="entry name" value="GLUTAMATE_5_KINASE"/>
    <property type="match status" value="1"/>
</dbReference>
<dbReference type="RefSeq" id="WP_002820515.1">
    <property type="nucleotide sequence ID" value="NZ_CP014324.1"/>
</dbReference>
<dbReference type="GO" id="GO:0004349">
    <property type="term" value="F:glutamate 5-kinase activity"/>
    <property type="evidence" value="ECO:0007669"/>
    <property type="project" value="UniProtKB-UniRule"/>
</dbReference>
<evidence type="ECO:0000256" key="2">
    <source>
        <dbReference type="ARBA" id="ARBA00022605"/>
    </source>
</evidence>
<dbReference type="EMBL" id="LR031358">
    <property type="protein sequence ID" value="VDB98079.1"/>
    <property type="molecule type" value="Genomic_DNA"/>
</dbReference>
<dbReference type="Proteomes" id="UP000181728">
    <property type="component" value="Unassembled WGS sequence"/>
</dbReference>
<evidence type="ECO:0000313" key="11">
    <source>
        <dbReference type="EMBL" id="OIM21448.1"/>
    </source>
</evidence>
<comment type="function">
    <text evidence="8">Catalyzes the transfer of a phosphate group to glutamate to form L-glutamate 5-phosphate.</text>
</comment>
<dbReference type="Proteomes" id="UP001281024">
    <property type="component" value="Unassembled WGS sequence"/>
</dbReference>
<evidence type="ECO:0000256" key="6">
    <source>
        <dbReference type="ARBA" id="ARBA00022777"/>
    </source>
</evidence>
<dbReference type="InterPro" id="IPR005715">
    <property type="entry name" value="Glu_5kinase/COase_Synthase"/>
</dbReference>
<comment type="pathway">
    <text evidence="8">Amino-acid biosynthesis; L-proline biosynthesis; L-glutamate 5-semialdehyde from L-glutamate: step 1/2.</text>
</comment>
<keyword evidence="1 8" id="KW-0963">Cytoplasm</keyword>
<comment type="similarity">
    <text evidence="8">Belongs to the glutamate 5-kinase family.</text>
</comment>
<gene>
    <name evidence="8 10" type="primary">proB</name>
    <name evidence="11" type="ORF">ATX59_04575</name>
    <name evidence="10" type="ORF">GA838_03280</name>
    <name evidence="12" type="ORF">OENI_0935</name>
</gene>
<reference evidence="11 13" key="1">
    <citation type="journal article" date="2016" name="BMC Genomics">
        <title>Consensus pan-genome assembly of the specialised wine bacterium Oenococcus oeni.</title>
        <authorList>
            <person name="Sternes P.R."/>
            <person name="Borneman A.R."/>
        </authorList>
    </citation>
    <scope>NUCLEOTIDE SEQUENCE [LARGE SCALE GENOMIC DNA]</scope>
    <source>
        <strain evidence="11 13">AWRIB661</strain>
    </source>
</reference>
<dbReference type="InterPro" id="IPR001048">
    <property type="entry name" value="Asp/Glu/Uridylate_kinase"/>
</dbReference>
<dbReference type="Proteomes" id="UP000294726">
    <property type="component" value="Chromosome"/>
</dbReference>
<feature type="binding site" evidence="8">
    <location>
        <position position="15"/>
    </location>
    <ligand>
        <name>ATP</name>
        <dbReference type="ChEBI" id="CHEBI:30616"/>
    </ligand>
</feature>
<keyword evidence="5 8" id="KW-0547">Nucleotide-binding</keyword>
<dbReference type="EMBL" id="WERV01000002">
    <property type="protein sequence ID" value="MDV7714800.1"/>
    <property type="molecule type" value="Genomic_DNA"/>
</dbReference>
<dbReference type="EC" id="2.7.2.11" evidence="8"/>
<dbReference type="SUPFAM" id="SSF53633">
    <property type="entry name" value="Carbamate kinase-like"/>
    <property type="match status" value="1"/>
</dbReference>
<organism evidence="10 15">
    <name type="scientific">Oenococcus oeni</name>
    <name type="common">Leuconostoc oenos</name>
    <dbReference type="NCBI Taxonomy" id="1247"/>
    <lineage>
        <taxon>Bacteria</taxon>
        <taxon>Bacillati</taxon>
        <taxon>Bacillota</taxon>
        <taxon>Bacilli</taxon>
        <taxon>Lactobacillales</taxon>
        <taxon>Lactobacillaceae</taxon>
        <taxon>Oenococcus</taxon>
    </lineage>
</organism>
<keyword evidence="3 8" id="KW-0641">Proline biosynthesis</keyword>
<evidence type="ECO:0000256" key="3">
    <source>
        <dbReference type="ARBA" id="ARBA00022650"/>
    </source>
</evidence>
<dbReference type="HAMAP" id="MF_00456">
    <property type="entry name" value="ProB"/>
    <property type="match status" value="1"/>
</dbReference>
<dbReference type="AlphaFoldDB" id="A0A483BIW5"/>
<dbReference type="GO" id="GO:0005524">
    <property type="term" value="F:ATP binding"/>
    <property type="evidence" value="ECO:0007669"/>
    <property type="project" value="UniProtKB-KW"/>
</dbReference>
<feature type="domain" description="Aspartate/glutamate/uridylate kinase" evidence="9">
    <location>
        <begin position="10"/>
        <end position="236"/>
    </location>
</feature>
<dbReference type="PIRSF" id="PIRSF000729">
    <property type="entry name" value="GK"/>
    <property type="match status" value="1"/>
</dbReference>
<evidence type="ECO:0000313" key="12">
    <source>
        <dbReference type="EMBL" id="VDB98079.1"/>
    </source>
</evidence>
<dbReference type="PRINTS" id="PR00474">
    <property type="entry name" value="GLU5KINASE"/>
</dbReference>
<keyword evidence="6 8" id="KW-0418">Kinase</keyword>
<dbReference type="GO" id="GO:0005829">
    <property type="term" value="C:cytosol"/>
    <property type="evidence" value="ECO:0007669"/>
    <property type="project" value="TreeGrafter"/>
</dbReference>
<evidence type="ECO:0000256" key="8">
    <source>
        <dbReference type="HAMAP-Rule" id="MF_00456"/>
    </source>
</evidence>
<evidence type="ECO:0000313" key="15">
    <source>
        <dbReference type="Proteomes" id="UP001281024"/>
    </source>
</evidence>
<keyword evidence="2 8" id="KW-0028">Amino-acid biosynthesis</keyword>
<dbReference type="CDD" id="cd04242">
    <property type="entry name" value="AAK_G5K_ProB"/>
    <property type="match status" value="1"/>
</dbReference>
<dbReference type="InterPro" id="IPR041739">
    <property type="entry name" value="G5K_ProB"/>
</dbReference>
<feature type="binding site" evidence="8">
    <location>
        <position position="55"/>
    </location>
    <ligand>
        <name>substrate</name>
    </ligand>
</feature>
<dbReference type="InterPro" id="IPR001057">
    <property type="entry name" value="Glu/AcGlu_kinase"/>
</dbReference>
<keyword evidence="4 8" id="KW-0808">Transferase</keyword>
<name>A0A483BIW5_OENOE</name>
<sequence>MAEKSFDNWKKIVVKVGTSTIVQENGQINLPIIGQLVQTLCALRNQNREVVFVTSGAVGVAINQLGFKERPNEIPRQQALAAIGQADLMAIYNQNFSFYHQITGQILLTYDVFDNPKMLENMLNALRELLKMKAIPIINENDVIAVDEMDHQHSFGDNDCLAAMVTKIIDADGLIILSDVDALYDRNPHEFANAKAIKRVGSITKQVINLASGKSNLGKGGMLTKLKAAKYLLKNDKQMLLLPGSEPDGILKALSGQEIGTLFANEYK</sequence>
<dbReference type="InterPro" id="IPR036393">
    <property type="entry name" value="AceGlu_kinase-like_sf"/>
</dbReference>
<evidence type="ECO:0000256" key="4">
    <source>
        <dbReference type="ARBA" id="ARBA00022679"/>
    </source>
</evidence>
<dbReference type="InterPro" id="IPR019797">
    <property type="entry name" value="Glutamate_5-kinase_CS"/>
</dbReference>
<comment type="caution">
    <text evidence="8">Lacks conserved residue(s) required for the propagation of feature annotation.</text>
</comment>
<keyword evidence="7 8" id="KW-0067">ATP-binding</keyword>
<evidence type="ECO:0000256" key="1">
    <source>
        <dbReference type="ARBA" id="ARBA00022490"/>
    </source>
</evidence>
<dbReference type="GO" id="GO:0055129">
    <property type="term" value="P:L-proline biosynthetic process"/>
    <property type="evidence" value="ECO:0007669"/>
    <property type="project" value="UniProtKB-UniRule"/>
</dbReference>
<evidence type="ECO:0000313" key="10">
    <source>
        <dbReference type="EMBL" id="MDV7714800.1"/>
    </source>
</evidence>
<evidence type="ECO:0000259" key="9">
    <source>
        <dbReference type="Pfam" id="PF00696"/>
    </source>
</evidence>
<feature type="binding site" evidence="8">
    <location>
        <position position="142"/>
    </location>
    <ligand>
        <name>substrate</name>
    </ligand>
</feature>
<reference evidence="12 14" key="2">
    <citation type="submission" date="2018-08" db="EMBL/GenBank/DDBJ databases">
        <authorList>
            <person name="Lorentzen P. G. S. M."/>
        </authorList>
    </citation>
    <scope>NUCLEOTIDE SEQUENCE [LARGE SCALE GENOMIC DNA]</scope>
    <source>
        <strain evidence="12 14">CRBO_1381</strain>
    </source>
</reference>
<proteinExistence type="inferred from homology"/>
<accession>A0A483BIW5</accession>
<dbReference type="NCBIfam" id="TIGR01027">
    <property type="entry name" value="proB"/>
    <property type="match status" value="1"/>
</dbReference>